<gene>
    <name evidence="7" type="ORF">psyc5s11_12220</name>
</gene>
<keyword evidence="2" id="KW-0813">Transport</keyword>
<dbReference type="InterPro" id="IPR001046">
    <property type="entry name" value="NRAMP_fam"/>
</dbReference>
<evidence type="ECO:0000256" key="2">
    <source>
        <dbReference type="ARBA" id="ARBA00022448"/>
    </source>
</evidence>
<evidence type="ECO:0000313" key="7">
    <source>
        <dbReference type="EMBL" id="BCZ45155.1"/>
    </source>
</evidence>
<evidence type="ECO:0000256" key="6">
    <source>
        <dbReference type="SAM" id="Phobius"/>
    </source>
</evidence>
<evidence type="ECO:0000256" key="3">
    <source>
        <dbReference type="ARBA" id="ARBA00022692"/>
    </source>
</evidence>
<feature type="transmembrane region" description="Helical" evidence="6">
    <location>
        <begin position="96"/>
        <end position="120"/>
    </location>
</feature>
<evidence type="ECO:0000256" key="1">
    <source>
        <dbReference type="ARBA" id="ARBA00004141"/>
    </source>
</evidence>
<keyword evidence="8" id="KW-1185">Reference proteome</keyword>
<dbReference type="PANTHER" id="PTHR11706">
    <property type="entry name" value="SOLUTE CARRIER PROTEIN FAMILY 11 MEMBER"/>
    <property type="match status" value="1"/>
</dbReference>
<feature type="transmembrane region" description="Helical" evidence="6">
    <location>
        <begin position="52"/>
        <end position="75"/>
    </location>
</feature>
<keyword evidence="4 6" id="KW-1133">Transmembrane helix</keyword>
<reference evidence="8" key="1">
    <citation type="submission" date="2021-07" db="EMBL/GenBank/DDBJ databases">
        <title>Complete genome sequencing of a Clostridium isolate.</title>
        <authorList>
            <person name="Ueki A."/>
            <person name="Tonouchi A."/>
        </authorList>
    </citation>
    <scope>NUCLEOTIDE SEQUENCE [LARGE SCALE GENOMIC DNA]</scope>
    <source>
        <strain evidence="8">C5S11</strain>
    </source>
</reference>
<sequence length="414" mass="45069">MNKNNFISKWKKFTGNEFLKYVGPGILVTVGFIDPGNWASNIAAGSTYGYKLLWIVTLSTIMLILLQHNAAHLGIVTGLCISEAINKHMKPSIGKVVTGTAVLAAIGTAMAEILGAAIALKMLFHIPIKIGASASSILIIFMLFTNSYRRIEKIIIGFVSIIGLSFIFETALVNVNWGEAAKSLVIPNIPSGSLPIIMSVLGAVVMPHNLFLHSEVIQSRKWNLKDKTIIEKQLKYEFMDTMLSMIIGFVINSAMILVAVTFFDNGINVTEVEQAQIMLQPLLGSSSSLIFAIALLFAGIASCITAGMAGGSIFAGLFAEEYDINNKHSKIGVLITILFALLIIFFIDNPFNGLIYSQMLLSVQLPITIFSQLYLTSSEKVMGQYKNTLTENIILWIIGGIVAVLNIMLLISIL</sequence>
<feature type="transmembrane region" description="Helical" evidence="6">
    <location>
        <begin position="331"/>
        <end position="347"/>
    </location>
</feature>
<dbReference type="NCBIfam" id="NF037982">
    <property type="entry name" value="Nramp_1"/>
    <property type="match status" value="1"/>
</dbReference>
<dbReference type="EMBL" id="AP024849">
    <property type="protein sequence ID" value="BCZ45155.1"/>
    <property type="molecule type" value="Genomic_DNA"/>
</dbReference>
<accession>A0ABM7T8B2</accession>
<dbReference type="PRINTS" id="PR00447">
    <property type="entry name" value="NATRESASSCMP"/>
</dbReference>
<organism evidence="7 8">
    <name type="scientific">Clostridium gelidum</name>
    <dbReference type="NCBI Taxonomy" id="704125"/>
    <lineage>
        <taxon>Bacteria</taxon>
        <taxon>Bacillati</taxon>
        <taxon>Bacillota</taxon>
        <taxon>Clostridia</taxon>
        <taxon>Eubacteriales</taxon>
        <taxon>Clostridiaceae</taxon>
        <taxon>Clostridium</taxon>
    </lineage>
</organism>
<keyword evidence="3 6" id="KW-0812">Transmembrane</keyword>
<keyword evidence="5 6" id="KW-0472">Membrane</keyword>
<comment type="subcellular location">
    <subcellularLocation>
        <location evidence="1">Membrane</location>
        <topology evidence="1">Multi-pass membrane protein</topology>
    </subcellularLocation>
</comment>
<dbReference type="RefSeq" id="WP_224036778.1">
    <property type="nucleotide sequence ID" value="NZ_AP024849.1"/>
</dbReference>
<feature type="transmembrane region" description="Helical" evidence="6">
    <location>
        <begin position="289"/>
        <end position="319"/>
    </location>
</feature>
<dbReference type="Pfam" id="PF01566">
    <property type="entry name" value="Nramp"/>
    <property type="match status" value="1"/>
</dbReference>
<dbReference type="Proteomes" id="UP000824633">
    <property type="component" value="Chromosome"/>
</dbReference>
<evidence type="ECO:0000313" key="8">
    <source>
        <dbReference type="Proteomes" id="UP000824633"/>
    </source>
</evidence>
<feature type="transmembrane region" description="Helical" evidence="6">
    <location>
        <begin position="21"/>
        <end position="40"/>
    </location>
</feature>
<name>A0ABM7T8B2_9CLOT</name>
<feature type="transmembrane region" description="Helical" evidence="6">
    <location>
        <begin position="353"/>
        <end position="373"/>
    </location>
</feature>
<dbReference type="PANTHER" id="PTHR11706:SF33">
    <property type="entry name" value="NATURAL RESISTANCE-ASSOCIATED MACROPHAGE PROTEIN 2"/>
    <property type="match status" value="1"/>
</dbReference>
<feature type="transmembrane region" description="Helical" evidence="6">
    <location>
        <begin position="154"/>
        <end position="173"/>
    </location>
</feature>
<evidence type="ECO:0000256" key="4">
    <source>
        <dbReference type="ARBA" id="ARBA00022989"/>
    </source>
</evidence>
<feature type="transmembrane region" description="Helical" evidence="6">
    <location>
        <begin position="393"/>
        <end position="413"/>
    </location>
</feature>
<evidence type="ECO:0000256" key="5">
    <source>
        <dbReference type="ARBA" id="ARBA00023136"/>
    </source>
</evidence>
<feature type="transmembrane region" description="Helical" evidence="6">
    <location>
        <begin position="242"/>
        <end position="263"/>
    </location>
</feature>
<feature type="transmembrane region" description="Helical" evidence="6">
    <location>
        <begin position="126"/>
        <end position="145"/>
    </location>
</feature>
<feature type="transmembrane region" description="Helical" evidence="6">
    <location>
        <begin position="193"/>
        <end position="212"/>
    </location>
</feature>
<proteinExistence type="predicted"/>
<protein>
    <submittedName>
        <fullName evidence="7">Mn transporter</fullName>
    </submittedName>
</protein>